<evidence type="ECO:0000313" key="3">
    <source>
        <dbReference type="Proteomes" id="UP000321926"/>
    </source>
</evidence>
<comment type="caution">
    <text evidence="2">The sequence shown here is derived from an EMBL/GenBank/DDBJ whole genome shotgun (WGS) entry which is preliminary data.</text>
</comment>
<keyword evidence="1" id="KW-0472">Membrane</keyword>
<organism evidence="2 3">
    <name type="scientific">Pontibacter qinzhouensis</name>
    <dbReference type="NCBI Taxonomy" id="2603253"/>
    <lineage>
        <taxon>Bacteria</taxon>
        <taxon>Pseudomonadati</taxon>
        <taxon>Bacteroidota</taxon>
        <taxon>Cytophagia</taxon>
        <taxon>Cytophagales</taxon>
        <taxon>Hymenobacteraceae</taxon>
        <taxon>Pontibacter</taxon>
    </lineage>
</organism>
<keyword evidence="1" id="KW-1133">Transmembrane helix</keyword>
<reference evidence="2 3" key="1">
    <citation type="submission" date="2019-08" db="EMBL/GenBank/DDBJ databases">
        <authorList>
            <person name="Shi S."/>
        </authorList>
    </citation>
    <scope>NUCLEOTIDE SEQUENCE [LARGE SCALE GENOMIC DNA]</scope>
    <source>
        <strain evidence="2 3">GY10130</strain>
    </source>
</reference>
<accession>A0A5C8KF73</accession>
<dbReference type="EMBL" id="VRTY01000003">
    <property type="protein sequence ID" value="TXK52325.1"/>
    <property type="molecule type" value="Genomic_DNA"/>
</dbReference>
<dbReference type="AlphaFoldDB" id="A0A5C8KF73"/>
<dbReference type="Proteomes" id="UP000321926">
    <property type="component" value="Unassembled WGS sequence"/>
</dbReference>
<feature type="transmembrane region" description="Helical" evidence="1">
    <location>
        <begin position="49"/>
        <end position="70"/>
    </location>
</feature>
<keyword evidence="1" id="KW-0812">Transmembrane</keyword>
<evidence type="ECO:0000256" key="1">
    <source>
        <dbReference type="SAM" id="Phobius"/>
    </source>
</evidence>
<keyword evidence="3" id="KW-1185">Reference proteome</keyword>
<gene>
    <name evidence="2" type="ORF">FVR03_01020</name>
</gene>
<feature type="transmembrane region" description="Helical" evidence="1">
    <location>
        <begin position="120"/>
        <end position="136"/>
    </location>
</feature>
<dbReference type="OrthoDB" id="850482at2"/>
<feature type="transmembrane region" description="Helical" evidence="1">
    <location>
        <begin position="90"/>
        <end position="108"/>
    </location>
</feature>
<sequence>MKDSTLRNDTAFLNDIAFNEDTVAVNEPRLAQKSAIGVSINTSAIVKTLAVVTAILVVFSVIGSVLLHVYGYDSAYGFVPNFNLDTEGNVPSYFSALILLFAGFLFRVVALHKKKINDTFARHWTILGFLFMYLAFDEATGTHERMINPLREAFEFTGIFYFSWVIVGLLFVGGFGIYFLKFFLGLSTKYKIRFATAAIFYVGGALGVELLGGAYSSAYGEENLNYALITTVEEALEMTGIVLLIRALFKYIKSHTDSTALSFK</sequence>
<dbReference type="RefSeq" id="WP_147919897.1">
    <property type="nucleotide sequence ID" value="NZ_VRTY01000003.1"/>
</dbReference>
<name>A0A5C8KF73_9BACT</name>
<feature type="transmembrane region" description="Helical" evidence="1">
    <location>
        <begin position="226"/>
        <end position="249"/>
    </location>
</feature>
<evidence type="ECO:0000313" key="2">
    <source>
        <dbReference type="EMBL" id="TXK52325.1"/>
    </source>
</evidence>
<protein>
    <submittedName>
        <fullName evidence="2">Uncharacterized protein</fullName>
    </submittedName>
</protein>
<proteinExistence type="predicted"/>
<feature type="transmembrane region" description="Helical" evidence="1">
    <location>
        <begin position="192"/>
        <end position="214"/>
    </location>
</feature>
<feature type="transmembrane region" description="Helical" evidence="1">
    <location>
        <begin position="156"/>
        <end position="180"/>
    </location>
</feature>